<accession>A0AA43W686</accession>
<proteinExistence type="predicted"/>
<dbReference type="EMBL" id="WNDA01000023">
    <property type="protein sequence ID" value="MTU70181.1"/>
    <property type="molecule type" value="Genomic_DNA"/>
</dbReference>
<dbReference type="RefSeq" id="WP_155152204.1">
    <property type="nucleotide sequence ID" value="NZ_WNCS01000020.1"/>
</dbReference>
<evidence type="ECO:0000313" key="1">
    <source>
        <dbReference type="EMBL" id="MTU70181.1"/>
    </source>
</evidence>
<gene>
    <name evidence="1" type="ORF">GMD92_14180</name>
</gene>
<organism evidence="1 2">
    <name type="scientific">Parabacteroides merdae</name>
    <dbReference type="NCBI Taxonomy" id="46503"/>
    <lineage>
        <taxon>Bacteria</taxon>
        <taxon>Pseudomonadati</taxon>
        <taxon>Bacteroidota</taxon>
        <taxon>Bacteroidia</taxon>
        <taxon>Bacteroidales</taxon>
        <taxon>Tannerellaceae</taxon>
        <taxon>Parabacteroides</taxon>
    </lineage>
</organism>
<dbReference type="Proteomes" id="UP000448908">
    <property type="component" value="Unassembled WGS sequence"/>
</dbReference>
<name>A0AA43W686_9BACT</name>
<reference evidence="1 2" key="1">
    <citation type="journal article" date="2019" name="Nat. Med.">
        <title>A library of human gut bacterial isolates paired with longitudinal multiomics data enables mechanistic microbiome research.</title>
        <authorList>
            <person name="Poyet M."/>
            <person name="Groussin M."/>
            <person name="Gibbons S.M."/>
            <person name="Avila-Pacheco J."/>
            <person name="Jiang X."/>
            <person name="Kearney S.M."/>
            <person name="Perrotta A.R."/>
            <person name="Berdy B."/>
            <person name="Zhao S."/>
            <person name="Lieberman T.D."/>
            <person name="Swanson P.K."/>
            <person name="Smith M."/>
            <person name="Roesemann S."/>
            <person name="Alexander J.E."/>
            <person name="Rich S.A."/>
            <person name="Livny J."/>
            <person name="Vlamakis H."/>
            <person name="Clish C."/>
            <person name="Bullock K."/>
            <person name="Deik A."/>
            <person name="Scott J."/>
            <person name="Pierce K.A."/>
            <person name="Xavier R.J."/>
            <person name="Alm E.J."/>
        </authorList>
    </citation>
    <scope>NUCLEOTIDE SEQUENCE [LARGE SCALE GENOMIC DNA]</scope>
    <source>
        <strain evidence="1 2">BIOML-A16</strain>
    </source>
</reference>
<protein>
    <submittedName>
        <fullName evidence="1">Uncharacterized protein</fullName>
    </submittedName>
</protein>
<comment type="caution">
    <text evidence="1">The sequence shown here is derived from an EMBL/GenBank/DDBJ whole genome shotgun (WGS) entry which is preliminary data.</text>
</comment>
<evidence type="ECO:0000313" key="2">
    <source>
        <dbReference type="Proteomes" id="UP000448908"/>
    </source>
</evidence>
<sequence>MNIYDFIKFGGYVRWADDSTDTLRKMKVCLPVKEPVGNDTRIELIPMDEEYAEEVAVSYSVRAAELVPCPDSFYDGYWKALMTAETNGAAADVLLAMLKESGFCLMECVQLMLRTDACKLFPVLCRLFPEAEEMFRIVTWEDREYFARRLTIFRGTTDEEEILVSLTSLGNRLIDNRTGAPVSDDAEAVDGEIYYYFTDEEMLLPEERLVTIAENA</sequence>
<dbReference type="AlphaFoldDB" id="A0AA43W686"/>